<protein>
    <submittedName>
        <fullName evidence="2">Peroxiredoxin, Ohr subfamily</fullName>
    </submittedName>
</protein>
<dbReference type="SUPFAM" id="SSF82784">
    <property type="entry name" value="OsmC-like"/>
    <property type="match status" value="1"/>
</dbReference>
<dbReference type="STRING" id="38302.SAMN04488535_2155"/>
<dbReference type="Pfam" id="PF02566">
    <property type="entry name" value="OsmC"/>
    <property type="match status" value="1"/>
</dbReference>
<dbReference type="InterPro" id="IPR019953">
    <property type="entry name" value="OHR"/>
</dbReference>
<dbReference type="NCBIfam" id="TIGR03561">
    <property type="entry name" value="organ_hyd_perox"/>
    <property type="match status" value="1"/>
</dbReference>
<dbReference type="PANTHER" id="PTHR33797">
    <property type="entry name" value="ORGANIC HYDROPEROXIDE RESISTANCE PROTEIN-LIKE"/>
    <property type="match status" value="1"/>
</dbReference>
<organism evidence="2 3">
    <name type="scientific">Corynebacterium mycetoides</name>
    <dbReference type="NCBI Taxonomy" id="38302"/>
    <lineage>
        <taxon>Bacteria</taxon>
        <taxon>Bacillati</taxon>
        <taxon>Actinomycetota</taxon>
        <taxon>Actinomycetes</taxon>
        <taxon>Mycobacteriales</taxon>
        <taxon>Corynebacteriaceae</taxon>
        <taxon>Corynebacterium</taxon>
    </lineage>
</organism>
<dbReference type="OrthoDB" id="9797508at2"/>
<dbReference type="Gene3D" id="3.30.300.20">
    <property type="match status" value="1"/>
</dbReference>
<accession>A0A1G9QZG6</accession>
<evidence type="ECO:0000256" key="1">
    <source>
        <dbReference type="ARBA" id="ARBA00007378"/>
    </source>
</evidence>
<dbReference type="InterPro" id="IPR015946">
    <property type="entry name" value="KH_dom-like_a/b"/>
</dbReference>
<comment type="similarity">
    <text evidence="1">Belongs to the OsmC/Ohr family.</text>
</comment>
<evidence type="ECO:0000313" key="3">
    <source>
        <dbReference type="Proteomes" id="UP000199350"/>
    </source>
</evidence>
<dbReference type="EMBL" id="LT629700">
    <property type="protein sequence ID" value="SDM15625.1"/>
    <property type="molecule type" value="Genomic_DNA"/>
</dbReference>
<evidence type="ECO:0000313" key="2">
    <source>
        <dbReference type="EMBL" id="SDM15625.1"/>
    </source>
</evidence>
<gene>
    <name evidence="2" type="ORF">SAMN04488535_2155</name>
</gene>
<dbReference type="InterPro" id="IPR003718">
    <property type="entry name" value="OsmC/Ohr_fam"/>
</dbReference>
<dbReference type="RefSeq" id="WP_092151910.1">
    <property type="nucleotide sequence ID" value="NZ_LT629700.1"/>
</dbReference>
<proteinExistence type="inferred from homology"/>
<dbReference type="InterPro" id="IPR036102">
    <property type="entry name" value="OsmC/Ohrsf"/>
</dbReference>
<dbReference type="GO" id="GO:0006979">
    <property type="term" value="P:response to oxidative stress"/>
    <property type="evidence" value="ECO:0007669"/>
    <property type="project" value="InterPro"/>
</dbReference>
<name>A0A1G9QZG6_9CORY</name>
<dbReference type="Gene3D" id="2.20.25.10">
    <property type="match status" value="1"/>
</dbReference>
<keyword evidence="3" id="KW-1185">Reference proteome</keyword>
<dbReference type="PANTHER" id="PTHR33797:SF2">
    <property type="entry name" value="ORGANIC HYDROPEROXIDE RESISTANCE PROTEIN-LIKE"/>
    <property type="match status" value="1"/>
</dbReference>
<dbReference type="AlphaFoldDB" id="A0A1G9QZG6"/>
<sequence>MTAAYTTEALSTGDGRNGRTVVQDSSLDFTMNAPKEMGGNGEGVNPEQLFAAGYAACFHSALKAVAKSKKADVTDSAVGARVTLNKGSEGFFLSVVLEVTIPGIAPEDAQALADAAHETCPYSKATRGNIDVTVTVAED</sequence>
<dbReference type="Proteomes" id="UP000199350">
    <property type="component" value="Chromosome I"/>
</dbReference>
<reference evidence="3" key="1">
    <citation type="submission" date="2016-10" db="EMBL/GenBank/DDBJ databases">
        <authorList>
            <person name="Varghese N."/>
            <person name="Submissions S."/>
        </authorList>
    </citation>
    <scope>NUCLEOTIDE SEQUENCE [LARGE SCALE GENOMIC DNA]</scope>
    <source>
        <strain evidence="3">DSM 20632</strain>
    </source>
</reference>